<dbReference type="OrthoDB" id="9803641at2"/>
<dbReference type="InterPro" id="IPR004176">
    <property type="entry name" value="Clp_R_N"/>
</dbReference>
<dbReference type="SUPFAM" id="SSF52540">
    <property type="entry name" value="P-loop containing nucleoside triphosphate hydrolases"/>
    <property type="match status" value="2"/>
</dbReference>
<comment type="function">
    <text evidence="6">Part of a stress-induced multi-chaperone system, it is involved in the recovery of the cell from heat-induced damage, in cooperation with DnaK, DnaJ and GrpE. Acts before DnaK, in the processing of protein aggregates. Protein binding stimulates the ATPase activity; ATP hydrolysis unfolds the denatured protein aggregates, which probably helps expose new hydrophobic binding sites on the surface of ClpB-bound aggregates, contributing to the solubilization and refolding of denatured protein aggregates by DnaK.</text>
</comment>
<dbReference type="EMBL" id="FNUX01000001">
    <property type="protein sequence ID" value="SEF38911.1"/>
    <property type="molecule type" value="Genomic_DNA"/>
</dbReference>
<keyword evidence="10" id="KW-0378">Hydrolase</keyword>
<dbReference type="Gene3D" id="1.10.1780.10">
    <property type="entry name" value="Clp, N-terminal domain"/>
    <property type="match status" value="1"/>
</dbReference>
<evidence type="ECO:0000256" key="7">
    <source>
        <dbReference type="PROSITE-ProRule" id="PRU01251"/>
    </source>
</evidence>
<evidence type="ECO:0000256" key="3">
    <source>
        <dbReference type="ARBA" id="ARBA00022741"/>
    </source>
</evidence>
<dbReference type="FunFam" id="1.10.8.60:FF:000011">
    <property type="entry name" value="ATP-dependent Clp protease ATP-binding subunit"/>
    <property type="match status" value="1"/>
</dbReference>
<dbReference type="Gene3D" id="3.40.50.300">
    <property type="entry name" value="P-loop containing nucleotide triphosphate hydrolases"/>
    <property type="match status" value="2"/>
</dbReference>
<dbReference type="InterPro" id="IPR027417">
    <property type="entry name" value="P-loop_NTPase"/>
</dbReference>
<evidence type="ECO:0000256" key="1">
    <source>
        <dbReference type="ARBA" id="ARBA00008675"/>
    </source>
</evidence>
<evidence type="ECO:0000259" key="9">
    <source>
        <dbReference type="PROSITE" id="PS51903"/>
    </source>
</evidence>
<dbReference type="PROSITE" id="PS00870">
    <property type="entry name" value="CLPAB_1"/>
    <property type="match status" value="1"/>
</dbReference>
<dbReference type="PRINTS" id="PR00300">
    <property type="entry name" value="CLPPROTEASEA"/>
</dbReference>
<dbReference type="PROSITE" id="PS51903">
    <property type="entry name" value="CLP_R"/>
    <property type="match status" value="1"/>
</dbReference>
<keyword evidence="5 8" id="KW-0143">Chaperone</keyword>
<dbReference type="InterPro" id="IPR003593">
    <property type="entry name" value="AAA+_ATPase"/>
</dbReference>
<evidence type="ECO:0000313" key="10">
    <source>
        <dbReference type="EMBL" id="SEF38911.1"/>
    </source>
</evidence>
<dbReference type="InterPro" id="IPR028299">
    <property type="entry name" value="ClpA/B_CS2"/>
</dbReference>
<dbReference type="SMART" id="SM00382">
    <property type="entry name" value="AAA"/>
    <property type="match status" value="2"/>
</dbReference>
<dbReference type="GO" id="GO:0016887">
    <property type="term" value="F:ATP hydrolysis activity"/>
    <property type="evidence" value="ECO:0007669"/>
    <property type="project" value="InterPro"/>
</dbReference>
<dbReference type="PANTHER" id="PTHR11638:SF111">
    <property type="entry name" value="ATP-DEPENDENT CLP PROTEASE ATP-BINDING SUBUNIT CLPA"/>
    <property type="match status" value="1"/>
</dbReference>
<dbReference type="GO" id="GO:0005737">
    <property type="term" value="C:cytoplasm"/>
    <property type="evidence" value="ECO:0007669"/>
    <property type="project" value="TreeGrafter"/>
</dbReference>
<evidence type="ECO:0000256" key="6">
    <source>
        <dbReference type="ARBA" id="ARBA00025613"/>
    </source>
</evidence>
<dbReference type="CDD" id="cd00009">
    <property type="entry name" value="AAA"/>
    <property type="match status" value="1"/>
</dbReference>
<dbReference type="InterPro" id="IPR041546">
    <property type="entry name" value="ClpA/ClpB_AAA_lid"/>
</dbReference>
<keyword evidence="3 8" id="KW-0547">Nucleotide-binding</keyword>
<name>A0A1H5RN31_9PROT</name>
<dbReference type="GO" id="GO:0005524">
    <property type="term" value="F:ATP binding"/>
    <property type="evidence" value="ECO:0007669"/>
    <property type="project" value="UniProtKB-KW"/>
</dbReference>
<dbReference type="InterPro" id="IPR018368">
    <property type="entry name" value="ClpA/B_CS1"/>
</dbReference>
<proteinExistence type="inferred from homology"/>
<dbReference type="FunFam" id="3.40.50.300:FF:000025">
    <property type="entry name" value="ATP-dependent Clp protease subunit"/>
    <property type="match status" value="1"/>
</dbReference>
<dbReference type="GO" id="GO:0006508">
    <property type="term" value="P:proteolysis"/>
    <property type="evidence" value="ECO:0007669"/>
    <property type="project" value="UniProtKB-KW"/>
</dbReference>
<dbReference type="SUPFAM" id="SSF81923">
    <property type="entry name" value="Double Clp-N motif"/>
    <property type="match status" value="1"/>
</dbReference>
<protein>
    <submittedName>
        <fullName evidence="10">ATP-dependent Clp protease ATP-binding subunit ClpA</fullName>
    </submittedName>
</protein>
<dbReference type="PROSITE" id="PS00871">
    <property type="entry name" value="CLPAB_2"/>
    <property type="match status" value="1"/>
</dbReference>
<sequence length="751" mass="83347">MIAPDLEVSLHMAFVESRQKRYEFITVEHLLLAMIDNASAAEVLNACLVDIEDLRAALLDHITHHTPVIKGNEEVDTQPTLGFQRVIQRAILHVQSSGKKEVTGANVLVSIFGEKDSHAVYFLHQRGVTRLDVVNYISHSIKKISHENDTKTANESDTEHESNSAGLLENYTVNLNHLALINKIDPLVGREREIERVIQILCRRRKNNPLLVGEAGVGKTAIAEGLAKRIVEENVPELLLKHQIYSLDMGALLAGTKYRGDFEQRLKTLLKQLTDNPAAILFIDEIHTLIGAGAASGGVMDASNLLKPILNTGQLRCIGATTFSEYRGIFEKDHALSRRFQQIEVNEPSVDETVAILRGLKSRYEQHHKVKYTSSALVSAAELSERYINDRHLPDKAIDVLDEAGAAQRLLPKSKKRKVIGKEEIESVVAKIARIPSQNISTNDRSKLKTLGRDMKAVVFGQDNAINTLTAAIKMARSGLGNSRKPVGSFLFTGPTGVGKTEVARQLAYALGIHLHRFDMSEYMERHAVSRLIGAPPGYVGYDQGGLLTEAVIKHPYSVLLLDEIEKAHTDIFNILLQVMDYGTLTDNNGRKADLRNVIIIMTTNAGAEALTKSSMGFTKSNSAGDELIDIKKLFTPEFRNRLDAIVSFAPLDQEIILRVSDKFLIQLESQLQEKKVEATFTENLRKYLAKHGFDPLMGARPMERLIQDTIRSVLADELLFGRLVNGGKVTIDMDSDGKAILLFEEETVVI</sequence>
<keyword evidence="10" id="KW-0645">Protease</keyword>
<evidence type="ECO:0000256" key="4">
    <source>
        <dbReference type="ARBA" id="ARBA00022840"/>
    </source>
</evidence>
<evidence type="ECO:0000256" key="5">
    <source>
        <dbReference type="ARBA" id="ARBA00023186"/>
    </source>
</evidence>
<dbReference type="RefSeq" id="WP_103965064.1">
    <property type="nucleotide sequence ID" value="NZ_FNUX01000001.1"/>
</dbReference>
<evidence type="ECO:0000313" key="11">
    <source>
        <dbReference type="Proteomes" id="UP000236753"/>
    </source>
</evidence>
<accession>A0A1H5RN31</accession>
<dbReference type="Pfam" id="PF00004">
    <property type="entry name" value="AAA"/>
    <property type="match status" value="1"/>
</dbReference>
<dbReference type="CDD" id="cd19499">
    <property type="entry name" value="RecA-like_ClpB_Hsp104-like"/>
    <property type="match status" value="1"/>
</dbReference>
<dbReference type="GO" id="GO:0043335">
    <property type="term" value="P:protein unfolding"/>
    <property type="evidence" value="ECO:0007669"/>
    <property type="project" value="InterPro"/>
</dbReference>
<dbReference type="InterPro" id="IPR001270">
    <property type="entry name" value="ClpA/B"/>
</dbReference>
<dbReference type="InterPro" id="IPR013461">
    <property type="entry name" value="ClpA"/>
</dbReference>
<evidence type="ECO:0000256" key="8">
    <source>
        <dbReference type="RuleBase" id="RU004432"/>
    </source>
</evidence>
<dbReference type="InterPro" id="IPR036628">
    <property type="entry name" value="Clp_N_dom_sf"/>
</dbReference>
<dbReference type="NCBIfam" id="TIGR02639">
    <property type="entry name" value="ClpA"/>
    <property type="match status" value="1"/>
</dbReference>
<dbReference type="SMART" id="SM01086">
    <property type="entry name" value="ClpB_D2-small"/>
    <property type="match status" value="1"/>
</dbReference>
<keyword evidence="2 7" id="KW-0677">Repeat</keyword>
<dbReference type="GO" id="GO:0034605">
    <property type="term" value="P:cellular response to heat"/>
    <property type="evidence" value="ECO:0007669"/>
    <property type="project" value="TreeGrafter"/>
</dbReference>
<evidence type="ECO:0000256" key="2">
    <source>
        <dbReference type="ARBA" id="ARBA00022737"/>
    </source>
</evidence>
<dbReference type="PANTHER" id="PTHR11638">
    <property type="entry name" value="ATP-DEPENDENT CLP PROTEASE"/>
    <property type="match status" value="1"/>
</dbReference>
<dbReference type="Proteomes" id="UP000236753">
    <property type="component" value="Unassembled WGS sequence"/>
</dbReference>
<dbReference type="InterPro" id="IPR019489">
    <property type="entry name" value="Clp_ATPase_C"/>
</dbReference>
<dbReference type="Pfam" id="PF17871">
    <property type="entry name" value="AAA_lid_9"/>
    <property type="match status" value="1"/>
</dbReference>
<dbReference type="GO" id="GO:0008233">
    <property type="term" value="F:peptidase activity"/>
    <property type="evidence" value="ECO:0007669"/>
    <property type="project" value="UniProtKB-KW"/>
</dbReference>
<dbReference type="InterPro" id="IPR050130">
    <property type="entry name" value="ClpA_ClpB"/>
</dbReference>
<reference evidence="10 11" key="1">
    <citation type="submission" date="2016-10" db="EMBL/GenBank/DDBJ databases">
        <authorList>
            <person name="de Groot N.N."/>
        </authorList>
    </citation>
    <scope>NUCLEOTIDE SEQUENCE [LARGE SCALE GENOMIC DNA]</scope>
    <source>
        <strain evidence="10 11">Nm13</strain>
    </source>
</reference>
<organism evidence="10 11">
    <name type="scientific">Nitrosomonas ureae</name>
    <dbReference type="NCBI Taxonomy" id="44577"/>
    <lineage>
        <taxon>Bacteria</taxon>
        <taxon>Pseudomonadati</taxon>
        <taxon>Pseudomonadota</taxon>
        <taxon>Betaproteobacteria</taxon>
        <taxon>Nitrosomonadales</taxon>
        <taxon>Nitrosomonadaceae</taxon>
        <taxon>Nitrosomonas</taxon>
    </lineage>
</organism>
<dbReference type="Pfam" id="PF02861">
    <property type="entry name" value="Clp_N"/>
    <property type="match status" value="1"/>
</dbReference>
<dbReference type="Pfam" id="PF07724">
    <property type="entry name" value="AAA_2"/>
    <property type="match status" value="1"/>
</dbReference>
<comment type="similarity">
    <text evidence="1 8">Belongs to the ClpA/ClpB family.</text>
</comment>
<keyword evidence="4 8" id="KW-0067">ATP-binding</keyword>
<dbReference type="Pfam" id="PF10431">
    <property type="entry name" value="ClpB_D2-small"/>
    <property type="match status" value="1"/>
</dbReference>
<dbReference type="InterPro" id="IPR003959">
    <property type="entry name" value="ATPase_AAA_core"/>
</dbReference>
<gene>
    <name evidence="10" type="ORF">SAMN05216334_10159</name>
</gene>
<feature type="domain" description="Clp R" evidence="9">
    <location>
        <begin position="1"/>
        <end position="144"/>
    </location>
</feature>
<dbReference type="AlphaFoldDB" id="A0A1H5RN31"/>
<dbReference type="Gene3D" id="1.10.8.60">
    <property type="match status" value="2"/>
</dbReference>